<evidence type="ECO:0000313" key="2">
    <source>
        <dbReference type="Proteomes" id="UP000198988"/>
    </source>
</evidence>
<proteinExistence type="predicted"/>
<reference evidence="2" key="1">
    <citation type="submission" date="2016-06" db="EMBL/GenBank/DDBJ databases">
        <authorList>
            <person name="Petersen J."/>
            <person name="Sayavedra L."/>
        </authorList>
    </citation>
    <scope>NUCLEOTIDE SEQUENCE [LARGE SCALE GENOMIC DNA]</scope>
    <source>
        <strain evidence="2">BazSymA</strain>
    </source>
</reference>
<dbReference type="AlphaFoldDB" id="A0A1H6LUV8"/>
<name>A0A1H6LUV8_9GAMM</name>
<dbReference type="EMBL" id="CDSC02000300">
    <property type="protein sequence ID" value="SEH89298.1"/>
    <property type="molecule type" value="Genomic_DNA"/>
</dbReference>
<sequence length="60" mass="7039">MRKILTSVEIREDKLQLHFNYNDNSYQGYPIINNKPETGIIHADDLDNGEKKRFFQILSG</sequence>
<dbReference type="Proteomes" id="UP000198988">
    <property type="component" value="Unassembled WGS sequence"/>
</dbReference>
<evidence type="ECO:0000313" key="1">
    <source>
        <dbReference type="EMBL" id="SEH89298.1"/>
    </source>
</evidence>
<protein>
    <submittedName>
        <fullName evidence="1">Uncharacterized protein</fullName>
    </submittedName>
</protein>
<dbReference type="RefSeq" id="WP_090716588.1">
    <property type="nucleotide sequence ID" value="NZ_CDSC02000300.1"/>
</dbReference>
<organism evidence="1 2">
    <name type="scientific">Bathymodiolus azoricus thioautotrophic gill symbiont</name>
    <dbReference type="NCBI Taxonomy" id="235205"/>
    <lineage>
        <taxon>Bacteria</taxon>
        <taxon>Pseudomonadati</taxon>
        <taxon>Pseudomonadota</taxon>
        <taxon>Gammaproteobacteria</taxon>
        <taxon>sulfur-oxidizing symbionts</taxon>
    </lineage>
</organism>
<gene>
    <name evidence="1" type="ORF">BAZSYMA_ACONTIG06653_2</name>
</gene>
<accession>A0A1H6LUV8</accession>